<protein>
    <submittedName>
        <fullName evidence="1">Uncharacterized protein</fullName>
    </submittedName>
</protein>
<proteinExistence type="predicted"/>
<evidence type="ECO:0000313" key="1">
    <source>
        <dbReference type="EMBL" id="BBL78333.1"/>
    </source>
</evidence>
<dbReference type="PANTHER" id="PTHR30087:SF1">
    <property type="entry name" value="HYPOTHETICAL CYTOSOLIC PROTEIN"/>
    <property type="match status" value="1"/>
</dbReference>
<dbReference type="PANTHER" id="PTHR30087">
    <property type="entry name" value="INNER MEMBRANE PROTEIN"/>
    <property type="match status" value="1"/>
</dbReference>
<dbReference type="AlphaFoldDB" id="A0A510HI47"/>
<dbReference type="RefSeq" id="WP_143526486.1">
    <property type="nucleotide sequence ID" value="NZ_AP019791.1"/>
</dbReference>
<accession>A0A510HI47</accession>
<keyword evidence="2" id="KW-1185">Reference proteome</keyword>
<dbReference type="Proteomes" id="UP000318065">
    <property type="component" value="Chromosome"/>
</dbReference>
<gene>
    <name evidence="1" type="ORF">RxyAA322_01870</name>
</gene>
<evidence type="ECO:0000313" key="2">
    <source>
        <dbReference type="Proteomes" id="UP000318065"/>
    </source>
</evidence>
<dbReference type="Pfam" id="PF04463">
    <property type="entry name" value="2-thiour_desulf"/>
    <property type="match status" value="1"/>
</dbReference>
<reference evidence="1" key="1">
    <citation type="journal article" date="2019" name="Microbiol. Resour. Announc.">
        <title>Complete Genome Sequence of Rubrobacter xylanophilus Strain AA3-22, Isolated from Arima Onsen in Japan.</title>
        <authorList>
            <person name="Tomariguchi N."/>
            <person name="Miyazaki K."/>
        </authorList>
    </citation>
    <scope>NUCLEOTIDE SEQUENCE [LARGE SCALE GENOMIC DNA]</scope>
    <source>
        <strain evidence="1">AA3-22</strain>
    </source>
</reference>
<name>A0A510HI47_9ACTN</name>
<dbReference type="EMBL" id="AP019791">
    <property type="protein sequence ID" value="BBL78333.1"/>
    <property type="molecule type" value="Genomic_DNA"/>
</dbReference>
<organism evidence="1 2">
    <name type="scientific">Rubrobacter xylanophilus</name>
    <dbReference type="NCBI Taxonomy" id="49319"/>
    <lineage>
        <taxon>Bacteria</taxon>
        <taxon>Bacillati</taxon>
        <taxon>Actinomycetota</taxon>
        <taxon>Rubrobacteria</taxon>
        <taxon>Rubrobacterales</taxon>
        <taxon>Rubrobacteraceae</taxon>
        <taxon>Rubrobacter</taxon>
    </lineage>
</organism>
<dbReference type="OrthoDB" id="495783at2"/>
<sequence length="170" mass="18057">MERVLVSACLLGCRVRYSGSDARLKDAVLERWVREGRVVVLCPEVAGGLPVPRPPAEIRGGDGHAVLDGTARVVDRRGRDVTASFVEGARLALGAVRESGVRVAVLKQKSPSCGSRRIYDGGFGGRLREGAGVTAALLERSGVRVFGEDEVAEADRYLRGLERGGEGGML</sequence>
<dbReference type="InterPro" id="IPR007553">
    <property type="entry name" value="2-thiour_desulf"/>
</dbReference>